<dbReference type="Gene3D" id="1.20.1250.20">
    <property type="entry name" value="MFS general substrate transporter like domains"/>
    <property type="match status" value="1"/>
</dbReference>
<feature type="transmembrane region" description="Helical" evidence="7">
    <location>
        <begin position="21"/>
        <end position="46"/>
    </location>
</feature>
<feature type="transmembrane region" description="Helical" evidence="7">
    <location>
        <begin position="378"/>
        <end position="397"/>
    </location>
</feature>
<dbReference type="InterPro" id="IPR020846">
    <property type="entry name" value="MFS_dom"/>
</dbReference>
<dbReference type="InterPro" id="IPR011701">
    <property type="entry name" value="MFS"/>
</dbReference>
<feature type="domain" description="Major facilitator superfamily (MFS) profile" evidence="8">
    <location>
        <begin position="25"/>
        <end position="402"/>
    </location>
</feature>
<feature type="transmembrane region" description="Helical" evidence="7">
    <location>
        <begin position="91"/>
        <end position="110"/>
    </location>
</feature>
<keyword evidence="4 7" id="KW-0812">Transmembrane</keyword>
<dbReference type="InterPro" id="IPR050189">
    <property type="entry name" value="MFS_Efflux_Transporters"/>
</dbReference>
<evidence type="ECO:0000256" key="1">
    <source>
        <dbReference type="ARBA" id="ARBA00004651"/>
    </source>
</evidence>
<dbReference type="InterPro" id="IPR036259">
    <property type="entry name" value="MFS_trans_sf"/>
</dbReference>
<keyword evidence="6 7" id="KW-0472">Membrane</keyword>
<accession>A0A0W1B330</accession>
<dbReference type="PANTHER" id="PTHR43124:SF8">
    <property type="entry name" value="INNER MEMBRANE TRANSPORT PROTEIN YDHP"/>
    <property type="match status" value="1"/>
</dbReference>
<evidence type="ECO:0000256" key="2">
    <source>
        <dbReference type="ARBA" id="ARBA00022448"/>
    </source>
</evidence>
<evidence type="ECO:0000256" key="7">
    <source>
        <dbReference type="SAM" id="Phobius"/>
    </source>
</evidence>
<dbReference type="AlphaFoldDB" id="A0A0W1B330"/>
<keyword evidence="5 7" id="KW-1133">Transmembrane helix</keyword>
<gene>
    <name evidence="9" type="ORF">UQ64_07005</name>
</gene>
<evidence type="ECO:0000313" key="10">
    <source>
        <dbReference type="Proteomes" id="UP000054709"/>
    </source>
</evidence>
<dbReference type="Pfam" id="PF07690">
    <property type="entry name" value="MFS_1"/>
    <property type="match status" value="1"/>
</dbReference>
<dbReference type="InterPro" id="IPR001958">
    <property type="entry name" value="Tet-R_TetA/multi-R_MdtG-like"/>
</dbReference>
<comment type="subcellular location">
    <subcellularLocation>
        <location evidence="1">Cell membrane</location>
        <topology evidence="1">Multi-pass membrane protein</topology>
    </subcellularLocation>
</comment>
<feature type="transmembrane region" description="Helical" evidence="7">
    <location>
        <begin position="284"/>
        <end position="304"/>
    </location>
</feature>
<feature type="transmembrane region" description="Helical" evidence="7">
    <location>
        <begin position="310"/>
        <end position="330"/>
    </location>
</feature>
<feature type="transmembrane region" description="Helical" evidence="7">
    <location>
        <begin position="257"/>
        <end position="277"/>
    </location>
</feature>
<evidence type="ECO:0000259" key="8">
    <source>
        <dbReference type="PROSITE" id="PS50850"/>
    </source>
</evidence>
<dbReference type="PROSITE" id="PS50850">
    <property type="entry name" value="MFS"/>
    <property type="match status" value="1"/>
</dbReference>
<organism evidence="9 10">
    <name type="scientific">Paenibacillus etheri</name>
    <dbReference type="NCBI Taxonomy" id="1306852"/>
    <lineage>
        <taxon>Bacteria</taxon>
        <taxon>Bacillati</taxon>
        <taxon>Bacillota</taxon>
        <taxon>Bacilli</taxon>
        <taxon>Bacillales</taxon>
        <taxon>Paenibacillaceae</taxon>
        <taxon>Paenibacillus</taxon>
    </lineage>
</organism>
<dbReference type="GO" id="GO:0005886">
    <property type="term" value="C:plasma membrane"/>
    <property type="evidence" value="ECO:0007669"/>
    <property type="project" value="UniProtKB-SubCell"/>
</dbReference>
<evidence type="ECO:0000256" key="5">
    <source>
        <dbReference type="ARBA" id="ARBA00022989"/>
    </source>
</evidence>
<dbReference type="GO" id="GO:0022857">
    <property type="term" value="F:transmembrane transporter activity"/>
    <property type="evidence" value="ECO:0007669"/>
    <property type="project" value="InterPro"/>
</dbReference>
<feature type="transmembrane region" description="Helical" evidence="7">
    <location>
        <begin position="116"/>
        <end position="137"/>
    </location>
</feature>
<dbReference type="EMBL" id="LCZJ02000016">
    <property type="protein sequence ID" value="KTD87859.1"/>
    <property type="molecule type" value="Genomic_DNA"/>
</dbReference>
<reference evidence="9 10" key="1">
    <citation type="journal article" date="2015" name="Int. Biodeterior. Biodegradation">
        <title>Physiological and genetic screening methods for the isolation of methyl tert-butyl ether-degrading bacteria for bioremediation purposes.</title>
        <authorList>
            <person name="Guisado I.M."/>
            <person name="Purswani J."/>
            <person name="Gonzalez Lopez J."/>
            <person name="Pozo C."/>
        </authorList>
    </citation>
    <scope>NUCLEOTIDE SEQUENCE [LARGE SCALE GENOMIC DNA]</scope>
    <source>
        <strain evidence="9 10">SH7</strain>
    </source>
</reference>
<evidence type="ECO:0000256" key="3">
    <source>
        <dbReference type="ARBA" id="ARBA00022475"/>
    </source>
</evidence>
<dbReference type="PANTHER" id="PTHR43124">
    <property type="entry name" value="PURINE EFFLUX PUMP PBUE"/>
    <property type="match status" value="1"/>
</dbReference>
<sequence>MNAIPNFNKEPARVEKTRKEPFPISILSLTVGAFAIGMTEFVIMGILPNVAKDLQVSISTAGQLITMYALGVAVGAPILTILTQRIPQKKLLCLLMVLFILGNGISVFAPNYAVLMVARIITALTHGTFFGVGAVIASNLVKPNRRAGAVSIMMAGLTIANIVGVPLGTFIGQNMGWRASFAAIAVMGVAALIGILIFIPKIKQDKPASVIQQISALANPKLLLFLLIGALGNASLFTVFTYIAPLLMEVTGFAEHSVTWILVLFGCGVTIGNIVGGKLADWKLMPSIVGLYFAVSVILTIFSFTMHSPVAAVITIFFWGLVSFAVMPGLQIRIMSLAQAAPALASTTSHSAGNLGNATGAFIGGWVISHLAITSLPWVGAVLVGLGLVLGIACYVAERKERVA</sequence>
<evidence type="ECO:0000313" key="9">
    <source>
        <dbReference type="EMBL" id="KTD87859.1"/>
    </source>
</evidence>
<feature type="transmembrane region" description="Helical" evidence="7">
    <location>
        <begin position="58"/>
        <end position="79"/>
    </location>
</feature>
<evidence type="ECO:0000256" key="6">
    <source>
        <dbReference type="ARBA" id="ARBA00023136"/>
    </source>
</evidence>
<feature type="transmembrane region" description="Helical" evidence="7">
    <location>
        <begin position="222"/>
        <end position="245"/>
    </location>
</feature>
<name>A0A0W1B330_9BACL</name>
<feature type="transmembrane region" description="Helical" evidence="7">
    <location>
        <begin position="177"/>
        <end position="199"/>
    </location>
</feature>
<evidence type="ECO:0000256" key="4">
    <source>
        <dbReference type="ARBA" id="ARBA00022692"/>
    </source>
</evidence>
<comment type="caution">
    <text evidence="9">The sequence shown here is derived from an EMBL/GenBank/DDBJ whole genome shotgun (WGS) entry which is preliminary data.</text>
</comment>
<feature type="transmembrane region" description="Helical" evidence="7">
    <location>
        <begin position="351"/>
        <end position="372"/>
    </location>
</feature>
<feature type="transmembrane region" description="Helical" evidence="7">
    <location>
        <begin position="149"/>
        <end position="171"/>
    </location>
</feature>
<dbReference type="PRINTS" id="PR01035">
    <property type="entry name" value="TCRTETA"/>
</dbReference>
<dbReference type="SUPFAM" id="SSF103473">
    <property type="entry name" value="MFS general substrate transporter"/>
    <property type="match status" value="1"/>
</dbReference>
<dbReference type="Proteomes" id="UP000054709">
    <property type="component" value="Unassembled WGS sequence"/>
</dbReference>
<dbReference type="CDD" id="cd17324">
    <property type="entry name" value="MFS_NepI_like"/>
    <property type="match status" value="1"/>
</dbReference>
<proteinExistence type="predicted"/>
<keyword evidence="10" id="KW-1185">Reference proteome</keyword>
<dbReference type="RefSeq" id="WP_060622174.1">
    <property type="nucleotide sequence ID" value="NZ_LCZJ02000016.1"/>
</dbReference>
<protein>
    <submittedName>
        <fullName evidence="9">Arabinose transporter permease</fullName>
    </submittedName>
</protein>
<keyword evidence="2" id="KW-0813">Transport</keyword>
<keyword evidence="3" id="KW-1003">Cell membrane</keyword>
<dbReference type="OrthoDB" id="9788453at2"/>